<evidence type="ECO:0000259" key="6">
    <source>
        <dbReference type="Pfam" id="PF02931"/>
    </source>
</evidence>
<gene>
    <name evidence="8" type="primary">Necator_chrV.g18016</name>
    <name evidence="8" type="ORF">RB195_013226</name>
</gene>
<feature type="domain" description="Neurotransmitter-gated ion-channel transmembrane" evidence="7">
    <location>
        <begin position="92"/>
        <end position="184"/>
    </location>
</feature>
<keyword evidence="4 5" id="KW-0472">Membrane</keyword>
<dbReference type="PANTHER" id="PTHR18945">
    <property type="entry name" value="NEUROTRANSMITTER GATED ION CHANNEL"/>
    <property type="match status" value="1"/>
</dbReference>
<evidence type="ECO:0000313" key="9">
    <source>
        <dbReference type="Proteomes" id="UP001303046"/>
    </source>
</evidence>
<dbReference type="SUPFAM" id="SSF90112">
    <property type="entry name" value="Neurotransmitter-gated ion-channel transmembrane pore"/>
    <property type="match status" value="1"/>
</dbReference>
<dbReference type="InterPro" id="IPR036734">
    <property type="entry name" value="Neur_chan_lig-bd_sf"/>
</dbReference>
<evidence type="ECO:0000259" key="7">
    <source>
        <dbReference type="Pfam" id="PF02932"/>
    </source>
</evidence>
<dbReference type="InterPro" id="IPR036719">
    <property type="entry name" value="Neuro-gated_channel_TM_sf"/>
</dbReference>
<keyword evidence="2 5" id="KW-0812">Transmembrane</keyword>
<protein>
    <recommendedName>
        <fullName evidence="10">Neurotransmitter-gated ion-channel transmembrane region</fullName>
    </recommendedName>
</protein>
<evidence type="ECO:0000313" key="8">
    <source>
        <dbReference type="EMBL" id="KAK6754091.1"/>
    </source>
</evidence>
<feature type="transmembrane region" description="Helical" evidence="5">
    <location>
        <begin position="119"/>
        <end position="137"/>
    </location>
</feature>
<comment type="caution">
    <text evidence="8">The sequence shown here is derived from an EMBL/GenBank/DDBJ whole genome shotgun (WGS) entry which is preliminary data.</text>
</comment>
<dbReference type="Gene3D" id="2.70.170.10">
    <property type="entry name" value="Neurotransmitter-gated ion-channel ligand-binding domain"/>
    <property type="match status" value="1"/>
</dbReference>
<feature type="domain" description="Neurotransmitter-gated ion-channel ligand-binding" evidence="6">
    <location>
        <begin position="4"/>
        <end position="82"/>
    </location>
</feature>
<dbReference type="InterPro" id="IPR006202">
    <property type="entry name" value="Neur_chan_lig-bd"/>
</dbReference>
<evidence type="ECO:0000256" key="1">
    <source>
        <dbReference type="ARBA" id="ARBA00004141"/>
    </source>
</evidence>
<evidence type="ECO:0008006" key="10">
    <source>
        <dbReference type="Google" id="ProtNLM"/>
    </source>
</evidence>
<accession>A0ABR1DX75</accession>
<evidence type="ECO:0000256" key="4">
    <source>
        <dbReference type="ARBA" id="ARBA00023136"/>
    </source>
</evidence>
<dbReference type="Proteomes" id="UP001303046">
    <property type="component" value="Unassembled WGS sequence"/>
</dbReference>
<dbReference type="EMBL" id="JAVFWL010000005">
    <property type="protein sequence ID" value="KAK6754091.1"/>
    <property type="molecule type" value="Genomic_DNA"/>
</dbReference>
<dbReference type="InterPro" id="IPR006201">
    <property type="entry name" value="Neur_channel"/>
</dbReference>
<evidence type="ECO:0000256" key="3">
    <source>
        <dbReference type="ARBA" id="ARBA00022989"/>
    </source>
</evidence>
<organism evidence="8 9">
    <name type="scientific">Necator americanus</name>
    <name type="common">Human hookworm</name>
    <dbReference type="NCBI Taxonomy" id="51031"/>
    <lineage>
        <taxon>Eukaryota</taxon>
        <taxon>Metazoa</taxon>
        <taxon>Ecdysozoa</taxon>
        <taxon>Nematoda</taxon>
        <taxon>Chromadorea</taxon>
        <taxon>Rhabditida</taxon>
        <taxon>Rhabditina</taxon>
        <taxon>Rhabditomorpha</taxon>
        <taxon>Strongyloidea</taxon>
        <taxon>Ancylostomatidae</taxon>
        <taxon>Bunostominae</taxon>
        <taxon>Necator</taxon>
    </lineage>
</organism>
<name>A0ABR1DX75_NECAM</name>
<dbReference type="Pfam" id="PF02932">
    <property type="entry name" value="Neur_chan_memb"/>
    <property type="match status" value="1"/>
</dbReference>
<dbReference type="InterPro" id="IPR038050">
    <property type="entry name" value="Neuro_actylchol_rec"/>
</dbReference>
<evidence type="ECO:0000256" key="5">
    <source>
        <dbReference type="SAM" id="Phobius"/>
    </source>
</evidence>
<dbReference type="SUPFAM" id="SSF63712">
    <property type="entry name" value="Nicotinic receptor ligand binding domain-like"/>
    <property type="match status" value="1"/>
</dbReference>
<feature type="transmembrane region" description="Helical" evidence="5">
    <location>
        <begin position="85"/>
        <end position="107"/>
    </location>
</feature>
<proteinExistence type="predicted"/>
<keyword evidence="9" id="KW-1185">Reference proteome</keyword>
<dbReference type="InterPro" id="IPR006029">
    <property type="entry name" value="Neurotrans-gated_channel_TM"/>
</dbReference>
<feature type="transmembrane region" description="Helical" evidence="5">
    <location>
        <begin position="149"/>
        <end position="173"/>
    </location>
</feature>
<reference evidence="8 9" key="1">
    <citation type="submission" date="2023-08" db="EMBL/GenBank/DDBJ databases">
        <title>A Necator americanus chromosomal reference genome.</title>
        <authorList>
            <person name="Ilik V."/>
            <person name="Petrzelkova K.J."/>
            <person name="Pardy F."/>
            <person name="Fuh T."/>
            <person name="Niatou-Singa F.S."/>
            <person name="Gouil Q."/>
            <person name="Baker L."/>
            <person name="Ritchie M.E."/>
            <person name="Jex A.R."/>
            <person name="Gazzola D."/>
            <person name="Li H."/>
            <person name="Toshio Fujiwara R."/>
            <person name="Zhan B."/>
            <person name="Aroian R.V."/>
            <person name="Pafco B."/>
            <person name="Schwarz E.M."/>
        </authorList>
    </citation>
    <scope>NUCLEOTIDE SEQUENCE [LARGE SCALE GENOMIC DNA]</scope>
    <source>
        <strain evidence="8 9">Aroian</strain>
        <tissue evidence="8">Whole animal</tissue>
    </source>
</reference>
<comment type="subcellular location">
    <subcellularLocation>
        <location evidence="1">Membrane</location>
        <topology evidence="1">Multi-pass membrane protein</topology>
    </subcellularLocation>
</comment>
<evidence type="ECO:0000256" key="2">
    <source>
        <dbReference type="ARBA" id="ARBA00022692"/>
    </source>
</evidence>
<keyword evidence="3 5" id="KW-1133">Transmembrane helix</keyword>
<feature type="transmembrane region" description="Helical" evidence="5">
    <location>
        <begin position="252"/>
        <end position="275"/>
    </location>
</feature>
<dbReference type="Gene3D" id="1.20.58.390">
    <property type="entry name" value="Neurotransmitter-gated ion-channel transmembrane domain"/>
    <property type="match status" value="1"/>
</dbReference>
<dbReference type="Pfam" id="PF02931">
    <property type="entry name" value="Neur_chan_LBD"/>
    <property type="match status" value="1"/>
</dbReference>
<sequence length="276" mass="31983">MQTISKFPFDRQHCKVKFSSWVYTEDELTLSSPIEQLDLSNGGYQGNSEWEVTSINVKTIVTDDQDSKKFQELHYSIELKRHSSYYVYVLFLPTFITTALCLIGLFTPFNNTGERSERTTLGLTTLLSLAVILNIIGDDMPKSSTLPLLAKYVLAEILLCCIGVLVTVVLLVAHHRILTRQVLPPARMTKEEWNGSEPNKLGIRTLISSREWHEKQRAFDEMEETLMELCTEIERIRTRENLRLYWTKIFDALDMVFLILFQIVNFILSICYLMIR</sequence>